<keyword evidence="2" id="KW-1185">Reference proteome</keyword>
<dbReference type="Proteomes" id="UP000050525">
    <property type="component" value="Unassembled WGS sequence"/>
</dbReference>
<sequence length="132" mass="13983">MRLEAKTGAQQLLGLPSPPGIRPLQGFLPATPVASGPGQTAWITAKSPSCPGALGNLLVDKKLRLPRIHGFPGLGHSFLQGNFTFDTATIFLLRSSCSIYLLFYSPPLHSLCSSPPCHWAVAANVVPLALLL</sequence>
<evidence type="ECO:0000313" key="2">
    <source>
        <dbReference type="Proteomes" id="UP000050525"/>
    </source>
</evidence>
<organism evidence="1 2">
    <name type="scientific">Alligator mississippiensis</name>
    <name type="common">American alligator</name>
    <dbReference type="NCBI Taxonomy" id="8496"/>
    <lineage>
        <taxon>Eukaryota</taxon>
        <taxon>Metazoa</taxon>
        <taxon>Chordata</taxon>
        <taxon>Craniata</taxon>
        <taxon>Vertebrata</taxon>
        <taxon>Euteleostomi</taxon>
        <taxon>Archelosauria</taxon>
        <taxon>Archosauria</taxon>
        <taxon>Crocodylia</taxon>
        <taxon>Alligatoridae</taxon>
        <taxon>Alligatorinae</taxon>
        <taxon>Alligator</taxon>
    </lineage>
</organism>
<comment type="caution">
    <text evidence="1">The sequence shown here is derived from an EMBL/GenBank/DDBJ whole genome shotgun (WGS) entry which is preliminary data.</text>
</comment>
<accession>A0A151MES4</accession>
<gene>
    <name evidence="1" type="ORF">Y1Q_0005484</name>
</gene>
<proteinExistence type="predicted"/>
<evidence type="ECO:0000313" key="1">
    <source>
        <dbReference type="EMBL" id="KYO22989.1"/>
    </source>
</evidence>
<dbReference type="AlphaFoldDB" id="A0A151MES4"/>
<name>A0A151MES4_ALLMI</name>
<dbReference type="EMBL" id="AKHW03006215">
    <property type="protein sequence ID" value="KYO22989.1"/>
    <property type="molecule type" value="Genomic_DNA"/>
</dbReference>
<reference evidence="1 2" key="1">
    <citation type="journal article" date="2012" name="Genome Biol.">
        <title>Sequencing three crocodilian genomes to illuminate the evolution of archosaurs and amniotes.</title>
        <authorList>
            <person name="St John J.A."/>
            <person name="Braun E.L."/>
            <person name="Isberg S.R."/>
            <person name="Miles L.G."/>
            <person name="Chong A.Y."/>
            <person name="Gongora J."/>
            <person name="Dalzell P."/>
            <person name="Moran C."/>
            <person name="Bed'hom B."/>
            <person name="Abzhanov A."/>
            <person name="Burgess S.C."/>
            <person name="Cooksey A.M."/>
            <person name="Castoe T.A."/>
            <person name="Crawford N.G."/>
            <person name="Densmore L.D."/>
            <person name="Drew J.C."/>
            <person name="Edwards S.V."/>
            <person name="Faircloth B.C."/>
            <person name="Fujita M.K."/>
            <person name="Greenwold M.J."/>
            <person name="Hoffmann F.G."/>
            <person name="Howard J.M."/>
            <person name="Iguchi T."/>
            <person name="Janes D.E."/>
            <person name="Khan S.Y."/>
            <person name="Kohno S."/>
            <person name="de Koning A.J."/>
            <person name="Lance S.L."/>
            <person name="McCarthy F.M."/>
            <person name="McCormack J.E."/>
            <person name="Merchant M.E."/>
            <person name="Peterson D.G."/>
            <person name="Pollock D.D."/>
            <person name="Pourmand N."/>
            <person name="Raney B.J."/>
            <person name="Roessler K.A."/>
            <person name="Sanford J.R."/>
            <person name="Sawyer R.H."/>
            <person name="Schmidt C.J."/>
            <person name="Triplett E.W."/>
            <person name="Tuberville T.D."/>
            <person name="Venegas-Anaya M."/>
            <person name="Howard J.T."/>
            <person name="Jarvis E.D."/>
            <person name="Guillette L.J.Jr."/>
            <person name="Glenn T.C."/>
            <person name="Green R.E."/>
            <person name="Ray D.A."/>
        </authorList>
    </citation>
    <scope>NUCLEOTIDE SEQUENCE [LARGE SCALE GENOMIC DNA]</scope>
    <source>
        <strain evidence="1">KSC_2009_1</strain>
    </source>
</reference>
<protein>
    <submittedName>
        <fullName evidence="1">Uncharacterized protein</fullName>
    </submittedName>
</protein>